<evidence type="ECO:0000259" key="1">
    <source>
        <dbReference type="Pfam" id="PF19289"/>
    </source>
</evidence>
<proteinExistence type="predicted"/>
<name>T0ZXW5_9ZZZZ</name>
<gene>
    <name evidence="2" type="ORF">B1B_10440</name>
</gene>
<dbReference type="PANTHER" id="PTHR43421:SF1">
    <property type="entry name" value="METALLOPROTEASE PMBA"/>
    <property type="match status" value="1"/>
</dbReference>
<dbReference type="InterPro" id="IPR047657">
    <property type="entry name" value="PmbA"/>
</dbReference>
<sequence length="171" mass="17589">MRETRTGRFPLLDHGKTGGLIYDALHAGAFDRTSTAGAQRLGEFGRRAGSRFMSRPAPGPATLALHVGTGGTDAEMIEAVREGIWVEQFGWAFPDPTSGAFGGEIRIGYRIRNGRLAKPIRGGTVGGLVLAAPGTPSLLNSVVALGSTATLSDSLCAPTIAVNGLTVAGAT</sequence>
<dbReference type="AlphaFoldDB" id="T0ZXW5"/>
<accession>T0ZXW5</accession>
<dbReference type="SUPFAM" id="SSF111283">
    <property type="entry name" value="Putative modulator of DNA gyrase, PmbA/TldD"/>
    <property type="match status" value="1"/>
</dbReference>
<reference evidence="2" key="1">
    <citation type="submission" date="2013-08" db="EMBL/GenBank/DDBJ databases">
        <authorList>
            <person name="Mendez C."/>
            <person name="Richter M."/>
            <person name="Ferrer M."/>
            <person name="Sanchez J."/>
        </authorList>
    </citation>
    <scope>NUCLEOTIDE SEQUENCE</scope>
</reference>
<dbReference type="GO" id="GO:0005829">
    <property type="term" value="C:cytosol"/>
    <property type="evidence" value="ECO:0007669"/>
    <property type="project" value="TreeGrafter"/>
</dbReference>
<evidence type="ECO:0000313" key="2">
    <source>
        <dbReference type="EMBL" id="EQD53061.1"/>
    </source>
</evidence>
<comment type="caution">
    <text evidence="2">The sequence shown here is derived from an EMBL/GenBank/DDBJ whole genome shotgun (WGS) entry which is preliminary data.</text>
</comment>
<protein>
    <submittedName>
        <fullName evidence="2">TldD protein</fullName>
    </submittedName>
</protein>
<dbReference type="Pfam" id="PF19289">
    <property type="entry name" value="PmbA_TldD_3rd"/>
    <property type="match status" value="1"/>
</dbReference>
<dbReference type="GO" id="GO:0008237">
    <property type="term" value="F:metallopeptidase activity"/>
    <property type="evidence" value="ECO:0007669"/>
    <property type="project" value="InterPro"/>
</dbReference>
<dbReference type="InterPro" id="IPR036059">
    <property type="entry name" value="TldD/PmbA_sf"/>
</dbReference>
<organism evidence="2">
    <name type="scientific">mine drainage metagenome</name>
    <dbReference type="NCBI Taxonomy" id="410659"/>
    <lineage>
        <taxon>unclassified sequences</taxon>
        <taxon>metagenomes</taxon>
        <taxon>ecological metagenomes</taxon>
    </lineage>
</organism>
<dbReference type="InterPro" id="IPR045569">
    <property type="entry name" value="Metalloprtase-TldD/E_C"/>
</dbReference>
<reference evidence="2" key="2">
    <citation type="journal article" date="2014" name="ISME J.">
        <title>Microbial stratification in low pH oxic and suboxic macroscopic growths along an acid mine drainage.</title>
        <authorList>
            <person name="Mendez-Garcia C."/>
            <person name="Mesa V."/>
            <person name="Sprenger R.R."/>
            <person name="Richter M."/>
            <person name="Diez M.S."/>
            <person name="Solano J."/>
            <person name="Bargiela R."/>
            <person name="Golyshina O.V."/>
            <person name="Manteca A."/>
            <person name="Ramos J.L."/>
            <person name="Gallego J.R."/>
            <person name="Llorente I."/>
            <person name="Martins Dos Santos V.A."/>
            <person name="Jensen O.N."/>
            <person name="Pelaez A.I."/>
            <person name="Sanchez J."/>
            <person name="Ferrer M."/>
        </authorList>
    </citation>
    <scope>NUCLEOTIDE SEQUENCE</scope>
</reference>
<dbReference type="PANTHER" id="PTHR43421">
    <property type="entry name" value="METALLOPROTEASE PMBA"/>
    <property type="match status" value="1"/>
</dbReference>
<feature type="domain" description="Metalloprotease TldD/E C-terminal" evidence="1">
    <location>
        <begin position="5"/>
        <end position="169"/>
    </location>
</feature>
<dbReference type="GO" id="GO:0006508">
    <property type="term" value="P:proteolysis"/>
    <property type="evidence" value="ECO:0007669"/>
    <property type="project" value="InterPro"/>
</dbReference>
<dbReference type="EMBL" id="AUZY01006835">
    <property type="protein sequence ID" value="EQD53061.1"/>
    <property type="molecule type" value="Genomic_DNA"/>
</dbReference>